<dbReference type="EMBL" id="NAQV01000041">
    <property type="protein sequence ID" value="RAN61800.1"/>
    <property type="molecule type" value="Genomic_DNA"/>
</dbReference>
<reference evidence="3 4" key="1">
    <citation type="submission" date="2017-03" db="EMBL/GenBank/DDBJ databases">
        <title>wgs assembly of Dolosigranulum pigrum KPL CDC strains.</title>
        <authorList>
            <person name="Brugger S.D."/>
            <person name="Pettigrew M."/>
            <person name="Kong Y."/>
            <person name="Lemon K.P."/>
        </authorList>
    </citation>
    <scope>NUCLEOTIDE SEQUENCE [LARGE SCALE GENOMIC DNA]</scope>
    <source>
        <strain evidence="3 4">KPL1931_CDC4294-98</strain>
    </source>
</reference>
<comment type="caution">
    <text evidence="3">The sequence shown here is derived from an EMBL/GenBank/DDBJ whole genome shotgun (WGS) entry which is preliminary data.</text>
</comment>
<keyword evidence="2" id="KW-0472">Membrane</keyword>
<organism evidence="3 4">
    <name type="scientific">Dolosigranulum pigrum</name>
    <dbReference type="NCBI Taxonomy" id="29394"/>
    <lineage>
        <taxon>Bacteria</taxon>
        <taxon>Bacillati</taxon>
        <taxon>Bacillota</taxon>
        <taxon>Bacilli</taxon>
        <taxon>Lactobacillales</taxon>
        <taxon>Carnobacteriaceae</taxon>
        <taxon>Dolosigranulum</taxon>
    </lineage>
</organism>
<proteinExistence type="predicted"/>
<evidence type="ECO:0000256" key="2">
    <source>
        <dbReference type="SAM" id="Phobius"/>
    </source>
</evidence>
<feature type="coiled-coil region" evidence="1">
    <location>
        <begin position="57"/>
        <end position="84"/>
    </location>
</feature>
<evidence type="ECO:0000313" key="4">
    <source>
        <dbReference type="Proteomes" id="UP000249099"/>
    </source>
</evidence>
<keyword evidence="1" id="KW-0175">Coiled coil</keyword>
<evidence type="ECO:0000313" key="3">
    <source>
        <dbReference type="EMBL" id="RAN61800.1"/>
    </source>
</evidence>
<accession>A0A328KKQ1</accession>
<evidence type="ECO:0000256" key="1">
    <source>
        <dbReference type="SAM" id="Coils"/>
    </source>
</evidence>
<dbReference type="RefSeq" id="WP_112790540.1">
    <property type="nucleotide sequence ID" value="NZ_NAQV01000041.1"/>
</dbReference>
<name>A0A328KKQ1_9LACT</name>
<dbReference type="Proteomes" id="UP000249099">
    <property type="component" value="Unassembled WGS sequence"/>
</dbReference>
<dbReference type="AlphaFoldDB" id="A0A328KKQ1"/>
<gene>
    <name evidence="3" type="ORF">B8A44_08930</name>
</gene>
<keyword evidence="2" id="KW-1133">Transmembrane helix</keyword>
<protein>
    <submittedName>
        <fullName evidence="3">Uncharacterized protein</fullName>
    </submittedName>
</protein>
<sequence>MFSKLNEKINYYYKEKKDDLMFVTLFITIPLFLYIFLPTLFEILGIFYPIIIFILESRRSNKRYEEAQRDANNLRLKELEQREDFYRPIFVTTNNGIKLIMKKKNLVIENINFFSDATGRIYKQIMKTDDVISFENTPVESTGVAFPNEFFIFADTMLGERIVFGYFFGGQKIYKCLKEDGDFLMPRGSNMEDYTIAKINKEWKSYNTNRTNWPIEIEKYFFYSTQFYREKMYIPENILKSLLATSNTKNIFEEIFERLLKYHKEYLFTRDSIINVLELYFEFVKSNSMEFDLNYDGINFNFINKKEYGIKDCLLTNKPIFSQDMDLNIVSSYEKIIELIRNGEIRDRYGLIEFSLYTLIELFKNTKISPQINNRLILKKYDLINILEFENYIFKDYLKSFE</sequence>
<feature type="transmembrane region" description="Helical" evidence="2">
    <location>
        <begin position="20"/>
        <end position="53"/>
    </location>
</feature>
<keyword evidence="2" id="KW-0812">Transmembrane</keyword>